<proteinExistence type="inferred from homology"/>
<dbReference type="GO" id="GO:0006412">
    <property type="term" value="P:translation"/>
    <property type="evidence" value="ECO:0007669"/>
    <property type="project" value="UniProtKB-UniRule"/>
</dbReference>
<dbReference type="NCBIfam" id="NF003142">
    <property type="entry name" value="PRK04057.1"/>
    <property type="match status" value="1"/>
</dbReference>
<gene>
    <name evidence="3" type="primary">rps3ae</name>
    <name evidence="5" type="ordered locus">Mvol_0912</name>
</gene>
<dbReference type="OrthoDB" id="30639at2157"/>
<keyword evidence="1 3" id="KW-0689">Ribosomal protein</keyword>
<dbReference type="PANTHER" id="PTHR11830">
    <property type="entry name" value="40S RIBOSOMAL PROTEIN S3A"/>
    <property type="match status" value="1"/>
</dbReference>
<dbReference type="HOGENOM" id="CLU_062507_1_0_2"/>
<dbReference type="STRING" id="456320.Mvol_0912"/>
<dbReference type="Pfam" id="PF01015">
    <property type="entry name" value="Ribosomal_S3Ae"/>
    <property type="match status" value="1"/>
</dbReference>
<dbReference type="InterPro" id="IPR030838">
    <property type="entry name" value="Ribosomal_eS1_arc"/>
</dbReference>
<keyword evidence="2 3" id="KW-0687">Ribonucleoprotein</keyword>
<evidence type="ECO:0000256" key="1">
    <source>
        <dbReference type="ARBA" id="ARBA00022980"/>
    </source>
</evidence>
<dbReference type="GO" id="GO:1990904">
    <property type="term" value="C:ribonucleoprotein complex"/>
    <property type="evidence" value="ECO:0007669"/>
    <property type="project" value="UniProtKB-KW"/>
</dbReference>
<dbReference type="eggNOG" id="arCOG04186">
    <property type="taxonomic scope" value="Archaea"/>
</dbReference>
<comment type="similarity">
    <text evidence="3 4">Belongs to the eukaryotic ribosomal protein eS1 family.</text>
</comment>
<dbReference type="AlphaFoldDB" id="D7DTV9"/>
<dbReference type="FunCoup" id="D7DTV9">
    <property type="interactions" value="151"/>
</dbReference>
<dbReference type="KEGG" id="mvo:Mvol_0912"/>
<evidence type="ECO:0000256" key="3">
    <source>
        <dbReference type="HAMAP-Rule" id="MF_00359"/>
    </source>
</evidence>
<protein>
    <recommendedName>
        <fullName evidence="3">Small ribosomal subunit protein eS1</fullName>
    </recommendedName>
</protein>
<dbReference type="InterPro" id="IPR001593">
    <property type="entry name" value="Ribosomal_eS1"/>
</dbReference>
<dbReference type="HAMAP" id="MF_00359">
    <property type="entry name" value="Ribosomal_eS1"/>
    <property type="match status" value="1"/>
</dbReference>
<dbReference type="InterPro" id="IPR018281">
    <property type="entry name" value="Ribosomal_eS1_CS"/>
</dbReference>
<accession>D7DTV9</accession>
<sequence length="218" mass="24835">MARMKARSTKGKRMTRDTWKTKVWYNIVAPKSFGGAEIGQTPANDPAGLIGRVSEISLKDLTNDHSKHSIRMQFKVNSVSGKNAVTQFVGHDTTREYLKSQVRRRRSKITTIIDVRTKDGFKLRVKALVLTAVRARDHHKTEIRLKTEQIIRDMSKELTFPEFVHAMLMGAMGSKIYGECKKLFPLRRVEVYKSDVMEIGVETPVAEEKAEEEKAEAQ</sequence>
<evidence type="ECO:0000256" key="2">
    <source>
        <dbReference type="ARBA" id="ARBA00023274"/>
    </source>
</evidence>
<dbReference type="Proteomes" id="UP000007722">
    <property type="component" value="Chromosome"/>
</dbReference>
<evidence type="ECO:0000256" key="4">
    <source>
        <dbReference type="RuleBase" id="RU000668"/>
    </source>
</evidence>
<reference evidence="5 6" key="1">
    <citation type="submission" date="2010-05" db="EMBL/GenBank/DDBJ databases">
        <title>Complete sequence of Methanococcus voltae A3.</title>
        <authorList>
            <consortium name="US DOE Joint Genome Institute"/>
            <person name="Lucas S."/>
            <person name="Copeland A."/>
            <person name="Lapidus A."/>
            <person name="Cheng J.-F."/>
            <person name="Bruce D."/>
            <person name="Goodwin L."/>
            <person name="Pitluck S."/>
            <person name="Lowry S."/>
            <person name="Clum A."/>
            <person name="Land M."/>
            <person name="Hauser L."/>
            <person name="Kyrpides N."/>
            <person name="Mikhailova N."/>
            <person name="Whitman W.B."/>
            <person name="Woyke T."/>
        </authorList>
    </citation>
    <scope>NUCLEOTIDE SEQUENCE [LARGE SCALE GENOMIC DNA]</scope>
    <source>
        <strain evidence="6">ATCC BAA-1334 / A3</strain>
    </source>
</reference>
<name>D7DTV9_METV3</name>
<keyword evidence="6" id="KW-1185">Reference proteome</keyword>
<dbReference type="SMART" id="SM01397">
    <property type="entry name" value="Ribosomal_S3Ae"/>
    <property type="match status" value="1"/>
</dbReference>
<evidence type="ECO:0000313" key="6">
    <source>
        <dbReference type="Proteomes" id="UP000007722"/>
    </source>
</evidence>
<dbReference type="GO" id="GO:0005840">
    <property type="term" value="C:ribosome"/>
    <property type="evidence" value="ECO:0007669"/>
    <property type="project" value="UniProtKB-KW"/>
</dbReference>
<organism evidence="5 6">
    <name type="scientific">Methanococcus voltae (strain ATCC BAA-1334 / A3)</name>
    <dbReference type="NCBI Taxonomy" id="456320"/>
    <lineage>
        <taxon>Archaea</taxon>
        <taxon>Methanobacteriati</taxon>
        <taxon>Methanobacteriota</taxon>
        <taxon>Methanomada group</taxon>
        <taxon>Methanococci</taxon>
        <taxon>Methanococcales</taxon>
        <taxon>Methanococcaceae</taxon>
        <taxon>Methanococcus</taxon>
    </lineage>
</organism>
<dbReference type="InParanoid" id="D7DTV9"/>
<evidence type="ECO:0000313" key="5">
    <source>
        <dbReference type="EMBL" id="ADI36569.1"/>
    </source>
</evidence>
<dbReference type="GO" id="GO:0003735">
    <property type="term" value="F:structural constituent of ribosome"/>
    <property type="evidence" value="ECO:0007669"/>
    <property type="project" value="InterPro"/>
</dbReference>
<dbReference type="PROSITE" id="PS01191">
    <property type="entry name" value="RIBOSOMAL_S3AE"/>
    <property type="match status" value="1"/>
</dbReference>
<dbReference type="EMBL" id="CP002057">
    <property type="protein sequence ID" value="ADI36569.1"/>
    <property type="molecule type" value="Genomic_DNA"/>
</dbReference>